<name>A0A5B2T991_9PROT</name>
<sequence length="89" mass="9904">MPMPSPDQATPRRVGVREFRNHLAEFLQQARQGQSFVITSRDQVLAEIHPPARPVAARRAGALKHRIRIAADFDTLPPDILDAMEGKAP</sequence>
<organism evidence="2 3">
    <name type="scientific">Teichococcus oryzae</name>
    <dbReference type="NCBI Taxonomy" id="1608942"/>
    <lineage>
        <taxon>Bacteria</taxon>
        <taxon>Pseudomonadati</taxon>
        <taxon>Pseudomonadota</taxon>
        <taxon>Alphaproteobacteria</taxon>
        <taxon>Acetobacterales</taxon>
        <taxon>Roseomonadaceae</taxon>
        <taxon>Roseomonas</taxon>
    </lineage>
</organism>
<comment type="similarity">
    <text evidence="1">Belongs to the phD/YefM antitoxin family.</text>
</comment>
<reference evidence="2 3" key="1">
    <citation type="journal article" date="2015" name="Int. J. Syst. Evol. Microbiol.">
        <title>Roseomonas oryzae sp. nov., isolated from paddy rhizosphere soil.</title>
        <authorList>
            <person name="Ramaprasad E.V."/>
            <person name="Sasikala Ch."/>
            <person name="Ramana Ch.V."/>
        </authorList>
    </citation>
    <scope>NUCLEOTIDE SEQUENCE [LARGE SCALE GENOMIC DNA]</scope>
    <source>
        <strain evidence="2 3">KCTC 42542</strain>
    </source>
</reference>
<dbReference type="EMBL" id="VUKA01000053">
    <property type="protein sequence ID" value="KAA2211192.1"/>
    <property type="molecule type" value="Genomic_DNA"/>
</dbReference>
<comment type="caution">
    <text evidence="2">The sequence shown here is derived from an EMBL/GenBank/DDBJ whole genome shotgun (WGS) entry which is preliminary data.</text>
</comment>
<accession>A0A5B2T991</accession>
<keyword evidence="3" id="KW-1185">Reference proteome</keyword>
<evidence type="ECO:0000313" key="2">
    <source>
        <dbReference type="EMBL" id="KAA2211192.1"/>
    </source>
</evidence>
<dbReference type="Gene3D" id="3.40.1620.10">
    <property type="entry name" value="YefM-like domain"/>
    <property type="match status" value="1"/>
</dbReference>
<gene>
    <name evidence="2" type="ORF">F0Q34_21395</name>
</gene>
<dbReference type="AlphaFoldDB" id="A0A5B2T991"/>
<dbReference type="OrthoDB" id="7473440at2"/>
<evidence type="ECO:0000256" key="1">
    <source>
        <dbReference type="ARBA" id="ARBA00009981"/>
    </source>
</evidence>
<proteinExistence type="inferred from homology"/>
<dbReference type="NCBIfam" id="TIGR01552">
    <property type="entry name" value="phd_fam"/>
    <property type="match status" value="1"/>
</dbReference>
<dbReference type="InterPro" id="IPR036165">
    <property type="entry name" value="YefM-like_sf"/>
</dbReference>
<evidence type="ECO:0000313" key="3">
    <source>
        <dbReference type="Proteomes" id="UP000322110"/>
    </source>
</evidence>
<dbReference type="Proteomes" id="UP000322110">
    <property type="component" value="Unassembled WGS sequence"/>
</dbReference>
<dbReference type="SUPFAM" id="SSF143120">
    <property type="entry name" value="YefM-like"/>
    <property type="match status" value="1"/>
</dbReference>
<protein>
    <submittedName>
        <fullName evidence="2">Type II toxin-antitoxin system prevent-host-death family antitoxin</fullName>
    </submittedName>
</protein>